<feature type="region of interest" description="Disordered" evidence="1">
    <location>
        <begin position="55"/>
        <end position="91"/>
    </location>
</feature>
<feature type="compositionally biased region" description="Basic and acidic residues" evidence="1">
    <location>
        <begin position="143"/>
        <end position="158"/>
    </location>
</feature>
<dbReference type="EMBL" id="QZWG01000008">
    <property type="protein sequence ID" value="RZB99709.1"/>
    <property type="molecule type" value="Genomic_DNA"/>
</dbReference>
<feature type="compositionally biased region" description="Basic and acidic residues" evidence="1">
    <location>
        <begin position="55"/>
        <end position="67"/>
    </location>
</feature>
<sequence>VSANKRSTASSLLHFHPSRRNSKRYVIRMTHSLNVGEPIHATPISFCIPTNYDIDRDDGVENPKNENETPPTTTQNSKSKRGRPFKSPPESIKNWYVIRKERKIGKRFDTTYIHKETRFRCRSLKEIKNYEKYGSLPRRHKVKTQDKEESDNKTKNETEEMIVAQRKAKAEVMRTFVEEFLSEAHHNQLHMFNP</sequence>
<evidence type="ECO:0000256" key="1">
    <source>
        <dbReference type="SAM" id="MobiDB-lite"/>
    </source>
</evidence>
<accession>A0A445JMQ0</accession>
<protein>
    <submittedName>
        <fullName evidence="2">Uncharacterized protein</fullName>
    </submittedName>
</protein>
<keyword evidence="3" id="KW-1185">Reference proteome</keyword>
<name>A0A445JMQ0_GLYSO</name>
<proteinExistence type="predicted"/>
<feature type="non-terminal residue" evidence="2">
    <location>
        <position position="1"/>
    </location>
</feature>
<organism evidence="2 3">
    <name type="scientific">Glycine soja</name>
    <name type="common">Wild soybean</name>
    <dbReference type="NCBI Taxonomy" id="3848"/>
    <lineage>
        <taxon>Eukaryota</taxon>
        <taxon>Viridiplantae</taxon>
        <taxon>Streptophyta</taxon>
        <taxon>Embryophyta</taxon>
        <taxon>Tracheophyta</taxon>
        <taxon>Spermatophyta</taxon>
        <taxon>Magnoliopsida</taxon>
        <taxon>eudicotyledons</taxon>
        <taxon>Gunneridae</taxon>
        <taxon>Pentapetalae</taxon>
        <taxon>rosids</taxon>
        <taxon>fabids</taxon>
        <taxon>Fabales</taxon>
        <taxon>Fabaceae</taxon>
        <taxon>Papilionoideae</taxon>
        <taxon>50 kb inversion clade</taxon>
        <taxon>NPAAA clade</taxon>
        <taxon>indigoferoid/millettioid clade</taxon>
        <taxon>Phaseoleae</taxon>
        <taxon>Glycine</taxon>
        <taxon>Glycine subgen. Soja</taxon>
    </lineage>
</organism>
<evidence type="ECO:0000313" key="3">
    <source>
        <dbReference type="Proteomes" id="UP000289340"/>
    </source>
</evidence>
<evidence type="ECO:0000313" key="2">
    <source>
        <dbReference type="EMBL" id="RZB99709.1"/>
    </source>
</evidence>
<reference evidence="2 3" key="1">
    <citation type="submission" date="2018-09" db="EMBL/GenBank/DDBJ databases">
        <title>A high-quality reference genome of wild soybean provides a powerful tool to mine soybean genomes.</title>
        <authorList>
            <person name="Xie M."/>
            <person name="Chung C.Y.L."/>
            <person name="Li M.-W."/>
            <person name="Wong F.-L."/>
            <person name="Chan T.-F."/>
            <person name="Lam H.-M."/>
        </authorList>
    </citation>
    <scope>NUCLEOTIDE SEQUENCE [LARGE SCALE GENOMIC DNA]</scope>
    <source>
        <strain evidence="3">cv. W05</strain>
        <tissue evidence="2">Hypocotyl of etiolated seedlings</tissue>
    </source>
</reference>
<feature type="region of interest" description="Disordered" evidence="1">
    <location>
        <begin position="137"/>
        <end position="158"/>
    </location>
</feature>
<dbReference type="AlphaFoldDB" id="A0A445JMQ0"/>
<dbReference type="Proteomes" id="UP000289340">
    <property type="component" value="Chromosome 8"/>
</dbReference>
<gene>
    <name evidence="2" type="ORF">D0Y65_022213</name>
</gene>
<comment type="caution">
    <text evidence="2">The sequence shown here is derived from an EMBL/GenBank/DDBJ whole genome shotgun (WGS) entry which is preliminary data.</text>
</comment>